<evidence type="ECO:0000256" key="1">
    <source>
        <dbReference type="SAM" id="MobiDB-lite"/>
    </source>
</evidence>
<feature type="region of interest" description="Disordered" evidence="1">
    <location>
        <begin position="380"/>
        <end position="406"/>
    </location>
</feature>
<name>A0ABD0U632_DENTH</name>
<organism evidence="2 3">
    <name type="scientific">Dendrobium thyrsiflorum</name>
    <name type="common">Pinecone-like raceme dendrobium</name>
    <name type="synonym">Orchid</name>
    <dbReference type="NCBI Taxonomy" id="117978"/>
    <lineage>
        <taxon>Eukaryota</taxon>
        <taxon>Viridiplantae</taxon>
        <taxon>Streptophyta</taxon>
        <taxon>Embryophyta</taxon>
        <taxon>Tracheophyta</taxon>
        <taxon>Spermatophyta</taxon>
        <taxon>Magnoliopsida</taxon>
        <taxon>Liliopsida</taxon>
        <taxon>Asparagales</taxon>
        <taxon>Orchidaceae</taxon>
        <taxon>Epidendroideae</taxon>
        <taxon>Malaxideae</taxon>
        <taxon>Dendrobiinae</taxon>
        <taxon>Dendrobium</taxon>
    </lineage>
</organism>
<accession>A0ABD0U632</accession>
<sequence length="418" mass="47348">MNQSADSLTIQSETAGLPLDQTTIPSQLKILMANVKNVIAENSYNAEAKRSENLGILFLPPEEGREPRSDAGDHLPRATKEPWTTIEEEGDQILAWSNLCESHHKLLLTRFPLSLSPKLSFLLLKALSQDTALDIQEIVLADKQNITDRPGRFDDRPGSDTKQIVQDDLAIVLYDAKNLRILFLPLEEGSEPRSDTGDYLPRATKEPKTTIEEEDDQILAWSNLCESPHKLPLIRFSFSPKLSFLLLKDLSQLTSHHKRANIQELLQNMHLCLMLLEVKQDTIPHRHHLHLMELVSFDSSMKKHMGIPQYVGENLKTGSLKISTASRRLSSLGEIWEIGLPAMLEKSVYGRRAEVLCAGGRKDRAMTNLVWPNEADRELTEEESKAATGLTRKQREEKRRRRHKDSLSFVLTTSSRTI</sequence>
<evidence type="ECO:0000313" key="2">
    <source>
        <dbReference type="EMBL" id="KAL0907967.1"/>
    </source>
</evidence>
<feature type="region of interest" description="Disordered" evidence="1">
    <location>
        <begin position="60"/>
        <end position="81"/>
    </location>
</feature>
<proteinExistence type="predicted"/>
<dbReference type="EMBL" id="JANQDX010000017">
    <property type="protein sequence ID" value="KAL0907967.1"/>
    <property type="molecule type" value="Genomic_DNA"/>
</dbReference>
<feature type="compositionally biased region" description="Basic and acidic residues" evidence="1">
    <location>
        <begin position="62"/>
        <end position="80"/>
    </location>
</feature>
<comment type="caution">
    <text evidence="2">The sequence shown here is derived from an EMBL/GenBank/DDBJ whole genome shotgun (WGS) entry which is preliminary data.</text>
</comment>
<gene>
    <name evidence="2" type="ORF">M5K25_022426</name>
</gene>
<reference evidence="2 3" key="1">
    <citation type="journal article" date="2024" name="Plant Biotechnol. J.">
        <title>Dendrobium thyrsiflorum genome and its molecular insights into genes involved in important horticultural traits.</title>
        <authorList>
            <person name="Chen B."/>
            <person name="Wang J.Y."/>
            <person name="Zheng P.J."/>
            <person name="Li K.L."/>
            <person name="Liang Y.M."/>
            <person name="Chen X.F."/>
            <person name="Zhang C."/>
            <person name="Zhao X."/>
            <person name="He X."/>
            <person name="Zhang G.Q."/>
            <person name="Liu Z.J."/>
            <person name="Xu Q."/>
        </authorList>
    </citation>
    <scope>NUCLEOTIDE SEQUENCE [LARGE SCALE GENOMIC DNA]</scope>
    <source>
        <strain evidence="2">GZMU011</strain>
    </source>
</reference>
<protein>
    <submittedName>
        <fullName evidence="2">Uncharacterized protein</fullName>
    </submittedName>
</protein>
<keyword evidence="3" id="KW-1185">Reference proteome</keyword>
<evidence type="ECO:0000313" key="3">
    <source>
        <dbReference type="Proteomes" id="UP001552299"/>
    </source>
</evidence>
<dbReference type="AlphaFoldDB" id="A0ABD0U632"/>
<dbReference type="Proteomes" id="UP001552299">
    <property type="component" value="Unassembled WGS sequence"/>
</dbReference>